<comment type="subcellular location">
    <subcellularLocation>
        <location evidence="1">Membrane</location>
    </subcellularLocation>
</comment>
<dbReference type="InterPro" id="IPR036179">
    <property type="entry name" value="Ig-like_dom_sf"/>
</dbReference>
<evidence type="ECO:0000259" key="5">
    <source>
        <dbReference type="SMART" id="SM00409"/>
    </source>
</evidence>
<dbReference type="GO" id="GO:0004888">
    <property type="term" value="F:transmembrane signaling receptor activity"/>
    <property type="evidence" value="ECO:0007669"/>
    <property type="project" value="TreeGrafter"/>
</dbReference>
<keyword evidence="3" id="KW-0472">Membrane</keyword>
<dbReference type="InterPro" id="IPR013783">
    <property type="entry name" value="Ig-like_fold"/>
</dbReference>
<dbReference type="SMART" id="SM00409">
    <property type="entry name" value="IG"/>
    <property type="match status" value="1"/>
</dbReference>
<feature type="domain" description="Immunoglobulin" evidence="5">
    <location>
        <begin position="39"/>
        <end position="140"/>
    </location>
</feature>
<evidence type="ECO:0000256" key="1">
    <source>
        <dbReference type="ARBA" id="ARBA00004370"/>
    </source>
</evidence>
<dbReference type="SUPFAM" id="SSF48726">
    <property type="entry name" value="Immunoglobulin"/>
    <property type="match status" value="1"/>
</dbReference>
<dbReference type="InParanoid" id="A0A3Q3ERT8"/>
<dbReference type="PANTHER" id="PTHR11860">
    <property type="entry name" value="POLYMERIC-IMMUNOGLOBULIN RECEPTOR"/>
    <property type="match status" value="1"/>
</dbReference>
<protein>
    <recommendedName>
        <fullName evidence="5">Immunoglobulin domain-containing protein</fullName>
    </recommendedName>
</protein>
<evidence type="ECO:0000256" key="3">
    <source>
        <dbReference type="ARBA" id="ARBA00023136"/>
    </source>
</evidence>
<keyword evidence="7" id="KW-1185">Reference proteome</keyword>
<dbReference type="GO" id="GO:0005886">
    <property type="term" value="C:plasma membrane"/>
    <property type="evidence" value="ECO:0007669"/>
    <property type="project" value="TreeGrafter"/>
</dbReference>
<keyword evidence="4" id="KW-0732">Signal</keyword>
<organism evidence="6 7">
    <name type="scientific">Labrus bergylta</name>
    <name type="common">ballan wrasse</name>
    <dbReference type="NCBI Taxonomy" id="56723"/>
    <lineage>
        <taxon>Eukaryota</taxon>
        <taxon>Metazoa</taxon>
        <taxon>Chordata</taxon>
        <taxon>Craniata</taxon>
        <taxon>Vertebrata</taxon>
        <taxon>Euteleostomi</taxon>
        <taxon>Actinopterygii</taxon>
        <taxon>Neopterygii</taxon>
        <taxon>Teleostei</taxon>
        <taxon>Neoteleostei</taxon>
        <taxon>Acanthomorphata</taxon>
        <taxon>Eupercaria</taxon>
        <taxon>Labriformes</taxon>
        <taxon>Labridae</taxon>
        <taxon>Labrus</taxon>
    </lineage>
</organism>
<dbReference type="Gene3D" id="2.60.40.10">
    <property type="entry name" value="Immunoglobulins"/>
    <property type="match status" value="1"/>
</dbReference>
<dbReference type="Ensembl" id="ENSLBET00000010597.1">
    <property type="protein sequence ID" value="ENSLBEP00000010043.1"/>
    <property type="gene ID" value="ENSLBEG00000007763.1"/>
</dbReference>
<sequence>MLVIDACSVGVCCLSPCLIAFLVCTERAGMSLSAVQMKTVNIDKHVGENVTIRCSGWDVLMYVEENVKYFCSSPCTEDKHIIIKAEFGWLNSKDRIKLFNNGEVLLVTFTDLQKSDAGKYYCGVEIVGIDAYIEVNVNVKDGNLPFCDLIPKSCFYGSVSEVLHHSEPCGTITKLGKFGLEV</sequence>
<dbReference type="Proteomes" id="UP000261660">
    <property type="component" value="Unplaced"/>
</dbReference>
<reference evidence="6" key="2">
    <citation type="submission" date="2025-09" db="UniProtKB">
        <authorList>
            <consortium name="Ensembl"/>
        </authorList>
    </citation>
    <scope>IDENTIFICATION</scope>
</reference>
<evidence type="ECO:0000313" key="7">
    <source>
        <dbReference type="Proteomes" id="UP000261660"/>
    </source>
</evidence>
<reference evidence="6" key="1">
    <citation type="submission" date="2025-08" db="UniProtKB">
        <authorList>
            <consortium name="Ensembl"/>
        </authorList>
    </citation>
    <scope>IDENTIFICATION</scope>
</reference>
<dbReference type="InterPro" id="IPR050671">
    <property type="entry name" value="CD300_family_receptors"/>
</dbReference>
<evidence type="ECO:0000256" key="4">
    <source>
        <dbReference type="SAM" id="SignalP"/>
    </source>
</evidence>
<dbReference type="AlphaFoldDB" id="A0A3Q3ERT8"/>
<keyword evidence="2" id="KW-0812">Transmembrane</keyword>
<feature type="signal peptide" evidence="4">
    <location>
        <begin position="1"/>
        <end position="20"/>
    </location>
</feature>
<proteinExistence type="predicted"/>
<evidence type="ECO:0000313" key="6">
    <source>
        <dbReference type="Ensembl" id="ENSLBEP00000010043.1"/>
    </source>
</evidence>
<feature type="chain" id="PRO_5018741132" description="Immunoglobulin domain-containing protein" evidence="4">
    <location>
        <begin position="21"/>
        <end position="182"/>
    </location>
</feature>
<evidence type="ECO:0000256" key="2">
    <source>
        <dbReference type="ARBA" id="ARBA00022692"/>
    </source>
</evidence>
<dbReference type="PANTHER" id="PTHR11860:SF118">
    <property type="entry name" value="CMRF35-LIKE MOLECULE 3-RELATED"/>
    <property type="match status" value="1"/>
</dbReference>
<dbReference type="GeneTree" id="ENSGT00940000177686"/>
<accession>A0A3Q3ERT8</accession>
<dbReference type="InterPro" id="IPR003599">
    <property type="entry name" value="Ig_sub"/>
</dbReference>
<name>A0A3Q3ERT8_9LABR</name>